<dbReference type="Proteomes" id="UP001232001">
    <property type="component" value="Chromosome"/>
</dbReference>
<evidence type="ECO:0000313" key="2">
    <source>
        <dbReference type="Proteomes" id="UP001232001"/>
    </source>
</evidence>
<organism evidence="1 2">
    <name type="scientific">Tenacibaculum tangerinum</name>
    <dbReference type="NCBI Taxonomy" id="3038772"/>
    <lineage>
        <taxon>Bacteria</taxon>
        <taxon>Pseudomonadati</taxon>
        <taxon>Bacteroidota</taxon>
        <taxon>Flavobacteriia</taxon>
        <taxon>Flavobacteriales</taxon>
        <taxon>Flavobacteriaceae</taxon>
        <taxon>Tenacibaculum</taxon>
    </lineage>
</organism>
<accession>A0ABY8L3D4</accession>
<keyword evidence="2" id="KW-1185">Reference proteome</keyword>
<name>A0ABY8L3D4_9FLAO</name>
<protein>
    <submittedName>
        <fullName evidence="1">Uncharacterized protein</fullName>
    </submittedName>
</protein>
<sequence>MCDFEKILAPKEICEMAEAFLNETVKQLNIDFDIKGCSYKCEYFTVCDVNGNCRRKRVCWWQCTGKKIMLPKEICNKYDQLLERAKEIMKIEIDLDGCSYKCEWFTVCDANGNCKRELVCWWQCTN</sequence>
<evidence type="ECO:0000313" key="1">
    <source>
        <dbReference type="EMBL" id="WGH75771.1"/>
    </source>
</evidence>
<gene>
    <name evidence="1" type="ORF">P8625_01000</name>
</gene>
<reference evidence="1 2" key="1">
    <citation type="submission" date="2023-04" db="EMBL/GenBank/DDBJ databases">
        <title>Tenacibaculum tangerinum sp. nov., isolated from sea tidal flat of South Korea.</title>
        <authorList>
            <person name="Lee S.H."/>
            <person name="Kim J.-J."/>
        </authorList>
    </citation>
    <scope>NUCLEOTIDE SEQUENCE [LARGE SCALE GENOMIC DNA]</scope>
    <source>
        <strain evidence="1 2">GRR-S3-23</strain>
    </source>
</reference>
<proteinExistence type="predicted"/>
<dbReference type="EMBL" id="CP122539">
    <property type="protein sequence ID" value="WGH75771.1"/>
    <property type="molecule type" value="Genomic_DNA"/>
</dbReference>
<dbReference type="RefSeq" id="WP_279651645.1">
    <property type="nucleotide sequence ID" value="NZ_CP122539.1"/>
</dbReference>